<keyword evidence="3" id="KW-1185">Reference proteome</keyword>
<accession>A0A2J6RQU3</accession>
<proteinExistence type="predicted"/>
<evidence type="ECO:0000313" key="3">
    <source>
        <dbReference type="Proteomes" id="UP000235786"/>
    </source>
</evidence>
<dbReference type="EMBL" id="KZ613945">
    <property type="protein sequence ID" value="PMD40886.1"/>
    <property type="molecule type" value="Genomic_DNA"/>
</dbReference>
<organism evidence="2 3">
    <name type="scientific">Hyaloscypha variabilis (strain UAMH 11265 / GT02V1 / F)</name>
    <name type="common">Meliniomyces variabilis</name>
    <dbReference type="NCBI Taxonomy" id="1149755"/>
    <lineage>
        <taxon>Eukaryota</taxon>
        <taxon>Fungi</taxon>
        <taxon>Dikarya</taxon>
        <taxon>Ascomycota</taxon>
        <taxon>Pezizomycotina</taxon>
        <taxon>Leotiomycetes</taxon>
        <taxon>Helotiales</taxon>
        <taxon>Hyaloscyphaceae</taxon>
        <taxon>Hyaloscypha</taxon>
        <taxon>Hyaloscypha variabilis</taxon>
    </lineage>
</organism>
<protein>
    <recommendedName>
        <fullName evidence="4">Ankyrin repeat protein</fullName>
    </recommendedName>
</protein>
<dbReference type="Proteomes" id="UP000235786">
    <property type="component" value="Unassembled WGS sequence"/>
</dbReference>
<evidence type="ECO:0000256" key="1">
    <source>
        <dbReference type="SAM" id="MobiDB-lite"/>
    </source>
</evidence>
<reference evidence="2 3" key="1">
    <citation type="submission" date="2016-04" db="EMBL/GenBank/DDBJ databases">
        <title>A degradative enzymes factory behind the ericoid mycorrhizal symbiosis.</title>
        <authorList>
            <consortium name="DOE Joint Genome Institute"/>
            <person name="Martino E."/>
            <person name="Morin E."/>
            <person name="Grelet G."/>
            <person name="Kuo A."/>
            <person name="Kohler A."/>
            <person name="Daghino S."/>
            <person name="Barry K."/>
            <person name="Choi C."/>
            <person name="Cichocki N."/>
            <person name="Clum A."/>
            <person name="Copeland A."/>
            <person name="Hainaut M."/>
            <person name="Haridas S."/>
            <person name="Labutti K."/>
            <person name="Lindquist E."/>
            <person name="Lipzen A."/>
            <person name="Khouja H.-R."/>
            <person name="Murat C."/>
            <person name="Ohm R."/>
            <person name="Olson A."/>
            <person name="Spatafora J."/>
            <person name="Veneault-Fourrey C."/>
            <person name="Henrissat B."/>
            <person name="Grigoriev I."/>
            <person name="Martin F."/>
            <person name="Perotto S."/>
        </authorList>
    </citation>
    <scope>NUCLEOTIDE SEQUENCE [LARGE SCALE GENOMIC DNA]</scope>
    <source>
        <strain evidence="2 3">F</strain>
    </source>
</reference>
<name>A0A2J6RQU3_HYAVF</name>
<feature type="non-terminal residue" evidence="2">
    <location>
        <position position="1"/>
    </location>
</feature>
<evidence type="ECO:0008006" key="4">
    <source>
        <dbReference type="Google" id="ProtNLM"/>
    </source>
</evidence>
<evidence type="ECO:0000313" key="2">
    <source>
        <dbReference type="EMBL" id="PMD40886.1"/>
    </source>
</evidence>
<dbReference type="AlphaFoldDB" id="A0A2J6RQU3"/>
<gene>
    <name evidence="2" type="ORF">L207DRAFT_512318</name>
</gene>
<feature type="compositionally biased region" description="Basic and acidic residues" evidence="1">
    <location>
        <begin position="153"/>
        <end position="168"/>
    </location>
</feature>
<sequence>MTYEECSLTQQSDHVAISSFLHLAAKLQLDEFIKQKILFLFNDARLRHFQSLFQMAVTEYQTIHPLFRRSSPSLSLIERFLDLELKPSQPLLMGGSKAPLHSDTIWQFVISDSGQRPEMIKLFLRYGADPFLKELDAPYFHHDGGDLQKCLEEARRKASKKGTKERSSSRPTSLWSRAIKARLTGERKE</sequence>
<feature type="region of interest" description="Disordered" evidence="1">
    <location>
        <begin position="153"/>
        <end position="176"/>
    </location>
</feature>